<evidence type="ECO:0000256" key="1">
    <source>
        <dbReference type="SAM" id="Coils"/>
    </source>
</evidence>
<accession>A0A8D2AQM5</accession>
<reference evidence="2" key="2">
    <citation type="submission" date="2025-09" db="UniProtKB">
        <authorList>
            <consortium name="Ensembl"/>
        </authorList>
    </citation>
    <scope>IDENTIFICATION</scope>
</reference>
<feature type="coiled-coil region" evidence="1">
    <location>
        <begin position="56"/>
        <end position="101"/>
    </location>
</feature>
<keyword evidence="1" id="KW-0175">Coiled coil</keyword>
<protein>
    <submittedName>
        <fullName evidence="2">Uncharacterized protein</fullName>
    </submittedName>
</protein>
<dbReference type="GeneTree" id="ENSGT01000000215687"/>
<dbReference type="AlphaFoldDB" id="A0A8D2AQM5"/>
<evidence type="ECO:0000313" key="2">
    <source>
        <dbReference type="Ensembl" id="ENSSVLP00005004225.1"/>
    </source>
</evidence>
<sequence>MLLNNAMTTEDIREEIKKNFLEVNKNNNKETSYQNLWDTMKAVLRGKFISWSAFIKRSKTQQINDLTLQLKKEKEEWTSTKNGRRQEIVKLRAEINKIETKETIQKIDKINSWFFEKINKIDKPLATLTKRR</sequence>
<proteinExistence type="predicted"/>
<evidence type="ECO:0000313" key="3">
    <source>
        <dbReference type="Proteomes" id="UP000694564"/>
    </source>
</evidence>
<reference evidence="2" key="1">
    <citation type="submission" date="2025-08" db="UniProtKB">
        <authorList>
            <consortium name="Ensembl"/>
        </authorList>
    </citation>
    <scope>IDENTIFICATION</scope>
</reference>
<dbReference type="Ensembl" id="ENSSVLT00005004645.1">
    <property type="protein sequence ID" value="ENSSVLP00005004225.1"/>
    <property type="gene ID" value="ENSSVLG00005003392.1"/>
</dbReference>
<dbReference type="Proteomes" id="UP000694564">
    <property type="component" value="Chromosome 4"/>
</dbReference>
<organism evidence="2 3">
    <name type="scientific">Sciurus vulgaris</name>
    <name type="common">Eurasian red squirrel</name>
    <dbReference type="NCBI Taxonomy" id="55149"/>
    <lineage>
        <taxon>Eukaryota</taxon>
        <taxon>Metazoa</taxon>
        <taxon>Chordata</taxon>
        <taxon>Craniata</taxon>
        <taxon>Vertebrata</taxon>
        <taxon>Euteleostomi</taxon>
        <taxon>Mammalia</taxon>
        <taxon>Eutheria</taxon>
        <taxon>Euarchontoglires</taxon>
        <taxon>Glires</taxon>
        <taxon>Rodentia</taxon>
        <taxon>Sciuromorpha</taxon>
        <taxon>Sciuridae</taxon>
        <taxon>Sciurinae</taxon>
        <taxon>Sciurini</taxon>
        <taxon>Sciurus</taxon>
    </lineage>
</organism>
<keyword evidence="3" id="KW-1185">Reference proteome</keyword>
<name>A0A8D2AQM5_SCIVU</name>